<sequence length="523" mass="59368">MSSFLSASSSISRNSQILPSYFFKSGTLNEGLGNIPMESEVEPKTHPVEQPVRLNSNYQPPNDYIRYKPIHSLTGAPIYNSISMGSDEYKERLRMSSELKKSQGFERIPGRAPPELAHRSKSSCILSQCELPGVLGDYYKVGRVQNLGRESPNAPIYVKDQRVLNSITKNIVHNQQPQTAHHVNHNVNEPNDQLKSMFSVKSKERNEASNKVRENALIQEFKKNTGSASRRPLLSSEISPITCMNNTCSNLKGAINVLGVTGKIFIDVLFQLVNALDFDSKEVPTRGKFDNMPHFPVSSIDMPPDTVILQCFDCGLIYYTSLPLNKQQLGTIGILDPKPVEFGKPDSEEILHGISNRNSPYYCWGSLEPRDLSPNQIEFLRKVDLKKHNRFSCQDLVDLYYYRFRRDRRHDGNFPSYVQSDPQLHLYKFYRETMHGAYKGNKTPLPDLGNYFLPSPWNENRTHSKSSKSSSSSSSEPKCRFETDSDGFVILPKFDPPSENPNEFDLVHKPDSSHVFPFILDCM</sequence>
<comment type="caution">
    <text evidence="2">The sequence shown here is derived from an EMBL/GenBank/DDBJ whole genome shotgun (WGS) entry which is preliminary data.</text>
</comment>
<evidence type="ECO:0000256" key="1">
    <source>
        <dbReference type="SAM" id="MobiDB-lite"/>
    </source>
</evidence>
<evidence type="ECO:0000313" key="2">
    <source>
        <dbReference type="EMBL" id="KAJ1612994.1"/>
    </source>
</evidence>
<feature type="region of interest" description="Disordered" evidence="1">
    <location>
        <begin position="462"/>
        <end position="481"/>
    </location>
</feature>
<accession>A0A9D5DIV5</accession>
<dbReference type="AlphaFoldDB" id="A0A9D5DIV5"/>
<dbReference type="Proteomes" id="UP001067231">
    <property type="component" value="Unassembled WGS sequence"/>
</dbReference>
<proteinExistence type="predicted"/>
<reference evidence="2" key="1">
    <citation type="submission" date="2022-10" db="EMBL/GenBank/DDBJ databases">
        <title>Adaptive evolution leads to modifications in subtelomeric GC content in a zoonotic Cryptosporidium species.</title>
        <authorList>
            <person name="Li J."/>
            <person name="Feng Y."/>
            <person name="Xiao L."/>
        </authorList>
    </citation>
    <scope>NUCLEOTIDE SEQUENCE</scope>
    <source>
        <strain evidence="2">33844</strain>
    </source>
</reference>
<protein>
    <submittedName>
        <fullName evidence="2">Uncharacterized protein</fullName>
    </submittedName>
</protein>
<dbReference type="OrthoDB" id="343729at2759"/>
<name>A0A9D5DIV5_9CRYT</name>
<gene>
    <name evidence="2" type="ORF">OJ253_389</name>
</gene>
<organism evidence="2">
    <name type="scientific">Cryptosporidium canis</name>
    <dbReference type="NCBI Taxonomy" id="195482"/>
    <lineage>
        <taxon>Eukaryota</taxon>
        <taxon>Sar</taxon>
        <taxon>Alveolata</taxon>
        <taxon>Apicomplexa</taxon>
        <taxon>Conoidasida</taxon>
        <taxon>Coccidia</taxon>
        <taxon>Eucoccidiorida</taxon>
        <taxon>Eimeriorina</taxon>
        <taxon>Cryptosporidiidae</taxon>
        <taxon>Cryptosporidium</taxon>
    </lineage>
</organism>
<dbReference type="EMBL" id="JAPCXC010000004">
    <property type="protein sequence ID" value="KAJ1612994.1"/>
    <property type="molecule type" value="Genomic_DNA"/>
</dbReference>